<evidence type="ECO:0000256" key="4">
    <source>
        <dbReference type="ARBA" id="ARBA00022692"/>
    </source>
</evidence>
<dbReference type="EMBL" id="PGTO01000001">
    <property type="protein sequence ID" value="RAU23586.1"/>
    <property type="molecule type" value="Genomic_DNA"/>
</dbReference>
<keyword evidence="5 7" id="KW-1133">Transmembrane helix</keyword>
<comment type="subcellular location">
    <subcellularLocation>
        <location evidence="1">Membrane</location>
        <topology evidence="1">Multi-pass membrane protein</topology>
    </subcellularLocation>
</comment>
<evidence type="ECO:0000256" key="7">
    <source>
        <dbReference type="SAM" id="Phobius"/>
    </source>
</evidence>
<evidence type="ECO:0000256" key="1">
    <source>
        <dbReference type="ARBA" id="ARBA00004141"/>
    </source>
</evidence>
<dbReference type="OrthoDB" id="9807795at2"/>
<feature type="transmembrane region" description="Helical" evidence="7">
    <location>
        <begin position="231"/>
        <end position="257"/>
    </location>
</feature>
<dbReference type="GO" id="GO:0005886">
    <property type="term" value="C:plasma membrane"/>
    <property type="evidence" value="ECO:0007669"/>
    <property type="project" value="TreeGrafter"/>
</dbReference>
<dbReference type="InterPro" id="IPR050256">
    <property type="entry name" value="Glycosyltransferase_2"/>
</dbReference>
<evidence type="ECO:0000256" key="6">
    <source>
        <dbReference type="ARBA" id="ARBA00023136"/>
    </source>
</evidence>
<protein>
    <submittedName>
        <fullName evidence="9">Glycosyltransferase</fullName>
    </submittedName>
</protein>
<keyword evidence="6 7" id="KW-0472">Membrane</keyword>
<dbReference type="PANTHER" id="PTHR48090">
    <property type="entry name" value="UNDECAPRENYL-PHOSPHATE 4-DEOXY-4-FORMAMIDO-L-ARABINOSE TRANSFERASE-RELATED"/>
    <property type="match status" value="1"/>
</dbReference>
<evidence type="ECO:0000259" key="8">
    <source>
        <dbReference type="Pfam" id="PF00535"/>
    </source>
</evidence>
<keyword evidence="2" id="KW-0328">Glycosyltransferase</keyword>
<dbReference type="Proteomes" id="UP000251075">
    <property type="component" value="Unassembled WGS sequence"/>
</dbReference>
<evidence type="ECO:0000256" key="5">
    <source>
        <dbReference type="ARBA" id="ARBA00022989"/>
    </source>
</evidence>
<dbReference type="InterPro" id="IPR029044">
    <property type="entry name" value="Nucleotide-diphossugar_trans"/>
</dbReference>
<feature type="transmembrane region" description="Helical" evidence="7">
    <location>
        <begin position="269"/>
        <end position="291"/>
    </location>
</feature>
<dbReference type="RefSeq" id="WP_112141817.1">
    <property type="nucleotide sequence ID" value="NZ_PGTO01000001.1"/>
</dbReference>
<dbReference type="InterPro" id="IPR001173">
    <property type="entry name" value="Glyco_trans_2-like"/>
</dbReference>
<name>A0A364P2S0_9PROT</name>
<evidence type="ECO:0000313" key="9">
    <source>
        <dbReference type="EMBL" id="RAU23586.1"/>
    </source>
</evidence>
<feature type="domain" description="Glycosyltransferase 2-like" evidence="8">
    <location>
        <begin position="5"/>
        <end position="168"/>
    </location>
</feature>
<reference evidence="9 10" key="1">
    <citation type="submission" date="2017-11" db="EMBL/GenBank/DDBJ databases">
        <title>Draft genome sequence of magnetotactic bacterium Magnetospirillum kuznetsovii LBB-42.</title>
        <authorList>
            <person name="Grouzdev D.S."/>
            <person name="Rysina M.S."/>
            <person name="Baslerov R.V."/>
            <person name="Koziaeva V."/>
        </authorList>
    </citation>
    <scope>NUCLEOTIDE SEQUENCE [LARGE SCALE GENOMIC DNA]</scope>
    <source>
        <strain evidence="9 10">LBB-42</strain>
    </source>
</reference>
<comment type="caution">
    <text evidence="9">The sequence shown here is derived from an EMBL/GenBank/DDBJ whole genome shotgun (WGS) entry which is preliminary data.</text>
</comment>
<dbReference type="AlphaFoldDB" id="A0A364P2S0"/>
<dbReference type="CDD" id="cd04187">
    <property type="entry name" value="DPM1_like_bac"/>
    <property type="match status" value="1"/>
</dbReference>
<dbReference type="SUPFAM" id="SSF53448">
    <property type="entry name" value="Nucleotide-diphospho-sugar transferases"/>
    <property type="match status" value="1"/>
</dbReference>
<gene>
    <name evidence="9" type="ORF">CU669_00310</name>
</gene>
<dbReference type="Pfam" id="PF00535">
    <property type="entry name" value="Glycos_transf_2"/>
    <property type="match status" value="1"/>
</dbReference>
<proteinExistence type="predicted"/>
<keyword evidence="4 7" id="KW-0812">Transmembrane</keyword>
<keyword evidence="10" id="KW-1185">Reference proteome</keyword>
<sequence>MKTITIFTPAYNEELNISHCVQAIRDLFAGPLAGYDYEHIFADNNSSDRTVEILAQVAHDDKRIKVILNARNYGTFRSCFNALKSAKGDAVVVLFPADLQDPPEVIVTFVRKWEEGFDVVYGVRQQREENAVMAWVRRMYYRVVSLLSHIDIPQNVGEFQLIDRKVLEYLKQFNDYYPYIRGMIASCGFKSAAVPYNWVARKRGVTKNSLIRLVDQGLNGMISFSTAPVRLCMLVGLLLSFASMGYALISLIISLVHFREEAAPGIQTLIVGMFFFAGVQLFFLGVIGEYVGAIHSQVRQRPLVTERGRINFEPPEAS</sequence>
<evidence type="ECO:0000313" key="10">
    <source>
        <dbReference type="Proteomes" id="UP000251075"/>
    </source>
</evidence>
<evidence type="ECO:0000256" key="2">
    <source>
        <dbReference type="ARBA" id="ARBA00022676"/>
    </source>
</evidence>
<keyword evidence="3 9" id="KW-0808">Transferase</keyword>
<dbReference type="Gene3D" id="3.90.550.10">
    <property type="entry name" value="Spore Coat Polysaccharide Biosynthesis Protein SpsA, Chain A"/>
    <property type="match status" value="1"/>
</dbReference>
<organism evidence="9 10">
    <name type="scientific">Paramagnetospirillum kuznetsovii</name>
    <dbReference type="NCBI Taxonomy" id="2053833"/>
    <lineage>
        <taxon>Bacteria</taxon>
        <taxon>Pseudomonadati</taxon>
        <taxon>Pseudomonadota</taxon>
        <taxon>Alphaproteobacteria</taxon>
        <taxon>Rhodospirillales</taxon>
        <taxon>Magnetospirillaceae</taxon>
        <taxon>Paramagnetospirillum</taxon>
    </lineage>
</organism>
<evidence type="ECO:0000256" key="3">
    <source>
        <dbReference type="ARBA" id="ARBA00022679"/>
    </source>
</evidence>
<dbReference type="GO" id="GO:0016757">
    <property type="term" value="F:glycosyltransferase activity"/>
    <property type="evidence" value="ECO:0007669"/>
    <property type="project" value="UniProtKB-KW"/>
</dbReference>
<dbReference type="PANTHER" id="PTHR48090:SF1">
    <property type="entry name" value="PROPHAGE BACTOPRENOL GLUCOSYL TRANSFERASE HOMOLOG"/>
    <property type="match status" value="1"/>
</dbReference>
<accession>A0A364P2S0</accession>